<dbReference type="EMBL" id="CT867986">
    <property type="protein sequence ID" value="CAK56270.1"/>
    <property type="molecule type" value="Genomic_DNA"/>
</dbReference>
<gene>
    <name evidence="2" type="ORF">GSPATT00004364001</name>
</gene>
<dbReference type="OMA" id="YQFRIAY"/>
<evidence type="ECO:0000256" key="1">
    <source>
        <dbReference type="ARBA" id="ARBA00023277"/>
    </source>
</evidence>
<dbReference type="GO" id="GO:1901135">
    <property type="term" value="P:carbohydrate derivative metabolic process"/>
    <property type="evidence" value="ECO:0007669"/>
    <property type="project" value="InterPro"/>
</dbReference>
<keyword evidence="1" id="KW-0119">Carbohydrate metabolism</keyword>
<dbReference type="PANTHER" id="PTHR10088:SF4">
    <property type="entry name" value="GLUCOKINASE REGULATORY PROTEIN"/>
    <property type="match status" value="1"/>
</dbReference>
<dbReference type="STRING" id="5888.A0BCK3"/>
<dbReference type="GO" id="GO:0034504">
    <property type="term" value="P:protein localization to nucleus"/>
    <property type="evidence" value="ECO:0000318"/>
    <property type="project" value="GO_Central"/>
</dbReference>
<dbReference type="GO" id="GO:0019210">
    <property type="term" value="F:kinase inhibitor activity"/>
    <property type="evidence" value="ECO:0000318"/>
    <property type="project" value="GO_Central"/>
</dbReference>
<accession>A0BCK3</accession>
<dbReference type="GO" id="GO:0005654">
    <property type="term" value="C:nucleoplasm"/>
    <property type="evidence" value="ECO:0000318"/>
    <property type="project" value="GO_Central"/>
</dbReference>
<evidence type="ECO:0000313" key="2">
    <source>
        <dbReference type="EMBL" id="CAK56270.1"/>
    </source>
</evidence>
<dbReference type="eggNOG" id="ENOG502SG7C">
    <property type="taxonomic scope" value="Eukaryota"/>
</dbReference>
<reference evidence="2 3" key="1">
    <citation type="journal article" date="2006" name="Nature">
        <title>Global trends of whole-genome duplications revealed by the ciliate Paramecium tetraurelia.</title>
        <authorList>
            <consortium name="Genoscope"/>
            <person name="Aury J.-M."/>
            <person name="Jaillon O."/>
            <person name="Duret L."/>
            <person name="Noel B."/>
            <person name="Jubin C."/>
            <person name="Porcel B.M."/>
            <person name="Segurens B."/>
            <person name="Daubin V."/>
            <person name="Anthouard V."/>
            <person name="Aiach N."/>
            <person name="Arnaiz O."/>
            <person name="Billaut A."/>
            <person name="Beisson J."/>
            <person name="Blanc I."/>
            <person name="Bouhouche K."/>
            <person name="Camara F."/>
            <person name="Duharcourt S."/>
            <person name="Guigo R."/>
            <person name="Gogendeau D."/>
            <person name="Katinka M."/>
            <person name="Keller A.-M."/>
            <person name="Kissmehl R."/>
            <person name="Klotz C."/>
            <person name="Koll F."/>
            <person name="Le Moue A."/>
            <person name="Lepere C."/>
            <person name="Malinsky S."/>
            <person name="Nowacki M."/>
            <person name="Nowak J.K."/>
            <person name="Plattner H."/>
            <person name="Poulain J."/>
            <person name="Ruiz F."/>
            <person name="Serrano V."/>
            <person name="Zagulski M."/>
            <person name="Dessen P."/>
            <person name="Betermier M."/>
            <person name="Weissenbach J."/>
            <person name="Scarpelli C."/>
            <person name="Schachter V."/>
            <person name="Sperling L."/>
            <person name="Meyer E."/>
            <person name="Cohen J."/>
            <person name="Wincker P."/>
        </authorList>
    </citation>
    <scope>NUCLEOTIDE SEQUENCE [LARGE SCALE GENOMIC DNA]</scope>
    <source>
        <strain evidence="2 3">Stock d4-2</strain>
    </source>
</reference>
<dbReference type="GO" id="GO:0001678">
    <property type="term" value="P:intracellular glucose homeostasis"/>
    <property type="evidence" value="ECO:0000318"/>
    <property type="project" value="GO_Central"/>
</dbReference>
<dbReference type="Proteomes" id="UP000000600">
    <property type="component" value="Unassembled WGS sequence"/>
</dbReference>
<dbReference type="InParanoid" id="A0BCK3"/>
<dbReference type="SUPFAM" id="SSF53697">
    <property type="entry name" value="SIS domain"/>
    <property type="match status" value="1"/>
</dbReference>
<dbReference type="KEGG" id="ptm:GSPATT00004364001"/>
<dbReference type="InterPro" id="IPR040190">
    <property type="entry name" value="MURQ/GCKR"/>
</dbReference>
<dbReference type="Gene3D" id="3.40.50.10490">
    <property type="entry name" value="Glucose-6-phosphate isomerase like protein, domain 1"/>
    <property type="match status" value="3"/>
</dbReference>
<name>A0BCK3_PARTE</name>
<protein>
    <recommendedName>
        <fullName evidence="4">SIS domain-containing protein</fullName>
    </recommendedName>
</protein>
<sequence length="516" mass="59922">MNYKDFLEISAQFSLGGLITEQAHPHTVGLSEFAKNDLKTGIQRMKDLDMLVFDVLMNKLDQLAHMNQMVLDTWSKGNRVFICGCGSTGRLALTLETLYRQITKQDNIISFMAGGDVAIIASIILNLELSNQMNWALKREIYQYHRQKEEKPLGLLELLKKQVKLGQPFFLYCNPDEVLTVQRSQDVFNNPNINKINLSVGHQAITGSTRMQCSTVLTYAIGLAILCKENFIDYATNSIKNVRQYYESIDAYQFIAKFIELEADCYLRKEYVFYRSKPNIAINILTDTTERCPTFSLHPFESILDNPINPSWSYFVMDDSEQKYNNSLQAWESLLYGRQPRALSSNYWHKYQHKVGLEKLLSHDISQDQVERRTKYAGGNHYQFRIAYDQDKLEMSWEFVSPQLERIHFEKINAINDVLGQNIVLKCLINIHSTLLMGRIGRYQSNIMIYVRPTNNKLIDRAIRYVLYLLNQNNVVNENITYALVCENLFEEIKTLVYGESIVLKTFERVKKQFSQ</sequence>
<evidence type="ECO:0008006" key="4">
    <source>
        <dbReference type="Google" id="ProtNLM"/>
    </source>
</evidence>
<keyword evidence="3" id="KW-1185">Reference proteome</keyword>
<dbReference type="PANTHER" id="PTHR10088">
    <property type="entry name" value="GLUCOKINASE REGULATORY PROTEIN"/>
    <property type="match status" value="1"/>
</dbReference>
<evidence type="ECO:0000313" key="3">
    <source>
        <dbReference type="Proteomes" id="UP000000600"/>
    </source>
</evidence>
<organism evidence="2 3">
    <name type="scientific">Paramecium tetraurelia</name>
    <dbReference type="NCBI Taxonomy" id="5888"/>
    <lineage>
        <taxon>Eukaryota</taxon>
        <taxon>Sar</taxon>
        <taxon>Alveolata</taxon>
        <taxon>Ciliophora</taxon>
        <taxon>Intramacronucleata</taxon>
        <taxon>Oligohymenophorea</taxon>
        <taxon>Peniculida</taxon>
        <taxon>Parameciidae</taxon>
        <taxon>Paramecium</taxon>
    </lineage>
</organism>
<dbReference type="GeneID" id="5009452"/>
<dbReference type="OrthoDB" id="311172at2759"/>
<dbReference type="GO" id="GO:0070095">
    <property type="term" value="F:fructose-6-phosphate binding"/>
    <property type="evidence" value="ECO:0000318"/>
    <property type="project" value="GO_Central"/>
</dbReference>
<dbReference type="HOGENOM" id="CLU_523260_0_0_1"/>
<dbReference type="AlphaFoldDB" id="A0BCK3"/>
<dbReference type="GO" id="GO:0141089">
    <property type="term" value="F:glucose sensor activity"/>
    <property type="evidence" value="ECO:0000318"/>
    <property type="project" value="GO_Central"/>
</dbReference>
<proteinExistence type="predicted"/>
<dbReference type="InterPro" id="IPR046348">
    <property type="entry name" value="SIS_dom_sf"/>
</dbReference>
<dbReference type="RefSeq" id="XP_001423668.1">
    <property type="nucleotide sequence ID" value="XM_001423631.1"/>
</dbReference>